<keyword evidence="21" id="KW-1185">Reference proteome</keyword>
<dbReference type="SMART" id="SM00108">
    <property type="entry name" value="B_lectin"/>
    <property type="match status" value="1"/>
</dbReference>
<evidence type="ECO:0000259" key="20">
    <source>
        <dbReference type="PROSITE" id="PS50948"/>
    </source>
</evidence>
<dbReference type="PANTHER" id="PTHR27002">
    <property type="entry name" value="RECEPTOR-LIKE SERINE/THREONINE-PROTEIN KINASE SD1-8"/>
    <property type="match status" value="1"/>
</dbReference>
<evidence type="ECO:0000256" key="5">
    <source>
        <dbReference type="ARBA" id="ARBA00022692"/>
    </source>
</evidence>
<gene>
    <name evidence="22" type="primary">LOC111302292</name>
</gene>
<dbReference type="SUPFAM" id="SSF51110">
    <property type="entry name" value="alpha-D-mannose-specific plant lectins"/>
    <property type="match status" value="1"/>
</dbReference>
<evidence type="ECO:0000256" key="13">
    <source>
        <dbReference type="ARBA" id="ARBA00023180"/>
    </source>
</evidence>
<dbReference type="InterPro" id="IPR008271">
    <property type="entry name" value="Ser/Thr_kinase_AS"/>
</dbReference>
<dbReference type="CDD" id="cd00028">
    <property type="entry name" value="B_lectin"/>
    <property type="match status" value="1"/>
</dbReference>
<evidence type="ECO:0000256" key="10">
    <source>
        <dbReference type="ARBA" id="ARBA00022989"/>
    </source>
</evidence>
<comment type="catalytic activity">
    <reaction evidence="15 16">
        <text>L-seryl-[protein] + ATP = O-phospho-L-seryl-[protein] + ADP + H(+)</text>
        <dbReference type="Rhea" id="RHEA:17989"/>
        <dbReference type="Rhea" id="RHEA-COMP:9863"/>
        <dbReference type="Rhea" id="RHEA-COMP:11604"/>
        <dbReference type="ChEBI" id="CHEBI:15378"/>
        <dbReference type="ChEBI" id="CHEBI:29999"/>
        <dbReference type="ChEBI" id="CHEBI:30616"/>
        <dbReference type="ChEBI" id="CHEBI:83421"/>
        <dbReference type="ChEBI" id="CHEBI:456216"/>
        <dbReference type="EC" id="2.7.11.1"/>
    </reaction>
</comment>
<dbReference type="Pfam" id="PF11883">
    <property type="entry name" value="DUF3403"/>
    <property type="match status" value="1"/>
</dbReference>
<evidence type="ECO:0000313" key="22">
    <source>
        <dbReference type="RefSeq" id="XP_022753957.1"/>
    </source>
</evidence>
<evidence type="ECO:0000256" key="11">
    <source>
        <dbReference type="ARBA" id="ARBA00023136"/>
    </source>
</evidence>
<keyword evidence="6" id="KW-0732">Signal</keyword>
<feature type="transmembrane region" description="Helical" evidence="17">
    <location>
        <begin position="455"/>
        <end position="477"/>
    </location>
</feature>
<dbReference type="PROSITE" id="PS00108">
    <property type="entry name" value="PROTEIN_KINASE_ST"/>
    <property type="match status" value="1"/>
</dbReference>
<keyword evidence="5 17" id="KW-0812">Transmembrane</keyword>
<dbReference type="Proteomes" id="UP000515121">
    <property type="component" value="Unplaced"/>
</dbReference>
<dbReference type="InterPro" id="IPR001480">
    <property type="entry name" value="Bulb-type_lectin_dom"/>
</dbReference>
<comment type="catalytic activity">
    <reaction evidence="14 16">
        <text>L-threonyl-[protein] + ATP = O-phospho-L-threonyl-[protein] + ADP + H(+)</text>
        <dbReference type="Rhea" id="RHEA:46608"/>
        <dbReference type="Rhea" id="RHEA-COMP:11060"/>
        <dbReference type="Rhea" id="RHEA-COMP:11605"/>
        <dbReference type="ChEBI" id="CHEBI:15378"/>
        <dbReference type="ChEBI" id="CHEBI:30013"/>
        <dbReference type="ChEBI" id="CHEBI:30616"/>
        <dbReference type="ChEBI" id="CHEBI:61977"/>
        <dbReference type="ChEBI" id="CHEBI:456216"/>
        <dbReference type="EC" id="2.7.11.1"/>
    </reaction>
</comment>
<evidence type="ECO:0000259" key="18">
    <source>
        <dbReference type="PROSITE" id="PS50011"/>
    </source>
</evidence>
<evidence type="ECO:0000256" key="1">
    <source>
        <dbReference type="ARBA" id="ARBA00004251"/>
    </source>
</evidence>
<dbReference type="Pfam" id="PF01453">
    <property type="entry name" value="B_lectin"/>
    <property type="match status" value="1"/>
</dbReference>
<dbReference type="InterPro" id="IPR003609">
    <property type="entry name" value="Pan_app"/>
</dbReference>
<dbReference type="Gene3D" id="1.10.510.10">
    <property type="entry name" value="Transferase(Phosphotransferase) domain 1"/>
    <property type="match status" value="1"/>
</dbReference>
<dbReference type="GO" id="GO:0004674">
    <property type="term" value="F:protein serine/threonine kinase activity"/>
    <property type="evidence" value="ECO:0007669"/>
    <property type="project" value="UniProtKB-KW"/>
</dbReference>
<dbReference type="EC" id="2.7.11.1" evidence="16"/>
<dbReference type="SMART" id="SM00220">
    <property type="entry name" value="S_TKc"/>
    <property type="match status" value="1"/>
</dbReference>
<keyword evidence="10 17" id="KW-1133">Transmembrane helix</keyword>
<dbReference type="InterPro" id="IPR000858">
    <property type="entry name" value="S_locus_glycoprot_dom"/>
</dbReference>
<evidence type="ECO:0000256" key="4">
    <source>
        <dbReference type="ARBA" id="ARBA00022679"/>
    </source>
</evidence>
<dbReference type="Gene3D" id="2.90.10.10">
    <property type="entry name" value="Bulb-type lectin domain"/>
    <property type="match status" value="1"/>
</dbReference>
<evidence type="ECO:0000256" key="7">
    <source>
        <dbReference type="ARBA" id="ARBA00022741"/>
    </source>
</evidence>
<evidence type="ECO:0000259" key="19">
    <source>
        <dbReference type="PROSITE" id="PS50927"/>
    </source>
</evidence>
<dbReference type="InterPro" id="IPR021820">
    <property type="entry name" value="S-locus_recpt_kinase_C"/>
</dbReference>
<dbReference type="PANTHER" id="PTHR27002:SF214">
    <property type="entry name" value="RECEPTOR-LIKE SERINE_THREONINE-PROTEIN KINASE"/>
    <property type="match status" value="1"/>
</dbReference>
<dbReference type="KEGG" id="dzi:111302292"/>
<keyword evidence="9 16" id="KW-0067">ATP-binding</keyword>
<dbReference type="RefSeq" id="XP_022753957.1">
    <property type="nucleotide sequence ID" value="XM_022898222.1"/>
</dbReference>
<organism evidence="21 22">
    <name type="scientific">Durio zibethinus</name>
    <name type="common">Durian</name>
    <dbReference type="NCBI Taxonomy" id="66656"/>
    <lineage>
        <taxon>Eukaryota</taxon>
        <taxon>Viridiplantae</taxon>
        <taxon>Streptophyta</taxon>
        <taxon>Embryophyta</taxon>
        <taxon>Tracheophyta</taxon>
        <taxon>Spermatophyta</taxon>
        <taxon>Magnoliopsida</taxon>
        <taxon>eudicotyledons</taxon>
        <taxon>Gunneridae</taxon>
        <taxon>Pentapetalae</taxon>
        <taxon>rosids</taxon>
        <taxon>malvids</taxon>
        <taxon>Malvales</taxon>
        <taxon>Malvaceae</taxon>
        <taxon>Helicteroideae</taxon>
        <taxon>Durio</taxon>
    </lineage>
</organism>
<dbReference type="Pfam" id="PF08276">
    <property type="entry name" value="PAN_2"/>
    <property type="match status" value="1"/>
</dbReference>
<dbReference type="GO" id="GO:0005886">
    <property type="term" value="C:plasma membrane"/>
    <property type="evidence" value="ECO:0007669"/>
    <property type="project" value="UniProtKB-SubCell"/>
</dbReference>
<keyword evidence="12" id="KW-1015">Disulfide bond</keyword>
<dbReference type="OrthoDB" id="1910371at2759"/>
<dbReference type="CDD" id="cd01098">
    <property type="entry name" value="PAN_AP_plant"/>
    <property type="match status" value="1"/>
</dbReference>
<accession>A0A6P5ZN48</accession>
<dbReference type="SUPFAM" id="SSF56112">
    <property type="entry name" value="Protein kinase-like (PK-like)"/>
    <property type="match status" value="1"/>
</dbReference>
<feature type="domain" description="Apple" evidence="20">
    <location>
        <begin position="354"/>
        <end position="437"/>
    </location>
</feature>
<dbReference type="PIRSF" id="PIRSF000641">
    <property type="entry name" value="SRK"/>
    <property type="match status" value="1"/>
</dbReference>
<keyword evidence="8 16" id="KW-0418">Kinase</keyword>
<evidence type="ECO:0000256" key="2">
    <source>
        <dbReference type="ARBA" id="ARBA00022475"/>
    </source>
</evidence>
<dbReference type="InterPro" id="IPR001245">
    <property type="entry name" value="Ser-Thr/Tyr_kinase_cat_dom"/>
</dbReference>
<keyword evidence="3 16" id="KW-0723">Serine/threonine-protein kinase</keyword>
<dbReference type="InterPro" id="IPR024171">
    <property type="entry name" value="SRK-like_kinase"/>
</dbReference>
<evidence type="ECO:0000256" key="14">
    <source>
        <dbReference type="ARBA" id="ARBA00047899"/>
    </source>
</evidence>
<dbReference type="GeneID" id="111302292"/>
<keyword evidence="7 16" id="KW-0547">Nucleotide-binding</keyword>
<comment type="similarity">
    <text evidence="16">Belongs to the protein kinase superfamily. Ser/Thr protein kinase family.</text>
</comment>
<keyword evidence="4 16" id="KW-0808">Transferase</keyword>
<dbReference type="FunFam" id="2.90.10.10:FF:000004">
    <property type="entry name" value="G-type lectin S-receptor-like serine/threonine-protein kinase"/>
    <property type="match status" value="1"/>
</dbReference>
<dbReference type="GO" id="GO:0005524">
    <property type="term" value="F:ATP binding"/>
    <property type="evidence" value="ECO:0007669"/>
    <property type="project" value="UniProtKB-KW"/>
</dbReference>
<dbReference type="Gene3D" id="3.30.200.20">
    <property type="entry name" value="Phosphorylase Kinase, domain 1"/>
    <property type="match status" value="1"/>
</dbReference>
<dbReference type="CDD" id="cd14066">
    <property type="entry name" value="STKc_IRAK"/>
    <property type="match status" value="1"/>
</dbReference>
<dbReference type="GO" id="GO:0048544">
    <property type="term" value="P:recognition of pollen"/>
    <property type="evidence" value="ECO:0007669"/>
    <property type="project" value="InterPro"/>
</dbReference>
<dbReference type="InterPro" id="IPR011009">
    <property type="entry name" value="Kinase-like_dom_sf"/>
</dbReference>
<sequence length="830" mass="92521">MEDNNWQLFNVNSQLKSSLASLFFYLLMFLSIMKLSFAADTIAVAQSISDGQTLVSSSQSFELGFFSPGNSKNRFLGIWYKNLSGAVVWVANRNSPIADAGGVLTINSDGNLILFDGTNSTVWSSNISRKAEDPVAQLLDSGNLVIKDKKTMQPVEIYLWQSFDYPSDTLLPGMKLGRNLKTGSEWLLTSWKSADDPSPGNFTCRLSIQGLPSMVTYLGSAKLFRSGPWDGFNFGGTPVSPTLIFVPYVVHSEDEIYYSYEPFNNPIITRLIMDQSGSLLRVIWNERSSKWDTVFLVPPDQCDQYGQCGANGICNINKTPICECLKGFRPESEGMDSNNRNSSKKCVKESSSDCPNGEGFLKLVGVKLPDFIEFKLNESMLLKECEMDCLKNCSCSAYASTKLDEQDKGCLMWYGDLIDMKNLSGKTMGHDIYVRVAFSELGSERASNGKKQVKIIIIFSIISGMLVLSLVFCLIVWKKWKGGKHKIGQESCKDNVEVPLFDLASIDAATNSFSQENLIGIGGFGPVYKGILPTGKEIAVKRLSKNSGQGTEEFRNEVALIAKLQHRNLVWLCGSCIQGEERLLVYEYMPNKSLDYFIFDHDRRVLLAWQKRFDIIMQIVRGLLYLHQDSKLQIIHRDLKASNILLDSNMNPKISDFGLARTFEGDDKVSETKRVVGTFGYMSPEYAVNGKFSAKSDVFSFGVLLLEIISGQKISSFCHPDHHHSLSGHAWLLWNEGRAMELVDACLEDSIVESQVLRCIQVGLLCVQNLPKDRPTMSSVNFMLANEEAKLPHPKEPGFFTDTSCNANTATRKEESNTVNVVTITMLGGR</sequence>
<feature type="domain" description="Protein kinase" evidence="18">
    <location>
        <begin position="513"/>
        <end position="796"/>
    </location>
</feature>
<dbReference type="SMART" id="SM00473">
    <property type="entry name" value="PAN_AP"/>
    <property type="match status" value="1"/>
</dbReference>
<dbReference type="InterPro" id="IPR000719">
    <property type="entry name" value="Prot_kinase_dom"/>
</dbReference>
<evidence type="ECO:0000256" key="12">
    <source>
        <dbReference type="ARBA" id="ARBA00023157"/>
    </source>
</evidence>
<evidence type="ECO:0000256" key="15">
    <source>
        <dbReference type="ARBA" id="ARBA00048679"/>
    </source>
</evidence>
<dbReference type="PROSITE" id="PS50948">
    <property type="entry name" value="PAN"/>
    <property type="match status" value="1"/>
</dbReference>
<evidence type="ECO:0000256" key="9">
    <source>
        <dbReference type="ARBA" id="ARBA00022840"/>
    </source>
</evidence>
<dbReference type="PROSITE" id="PS50927">
    <property type="entry name" value="BULB_LECTIN"/>
    <property type="match status" value="1"/>
</dbReference>
<feature type="domain" description="Bulb-type lectin" evidence="19">
    <location>
        <begin position="39"/>
        <end position="159"/>
    </location>
</feature>
<evidence type="ECO:0000256" key="17">
    <source>
        <dbReference type="SAM" id="Phobius"/>
    </source>
</evidence>
<evidence type="ECO:0000256" key="3">
    <source>
        <dbReference type="ARBA" id="ARBA00022527"/>
    </source>
</evidence>
<dbReference type="Pfam" id="PF00954">
    <property type="entry name" value="S_locus_glycop"/>
    <property type="match status" value="1"/>
</dbReference>
<dbReference type="Pfam" id="PF07714">
    <property type="entry name" value="PK_Tyr_Ser-Thr"/>
    <property type="match status" value="1"/>
</dbReference>
<dbReference type="PROSITE" id="PS50011">
    <property type="entry name" value="PROTEIN_KINASE_DOM"/>
    <property type="match status" value="1"/>
</dbReference>
<dbReference type="InterPro" id="IPR036426">
    <property type="entry name" value="Bulb-type_lectin_dom_sf"/>
</dbReference>
<evidence type="ECO:0000256" key="8">
    <source>
        <dbReference type="ARBA" id="ARBA00022777"/>
    </source>
</evidence>
<comment type="subcellular location">
    <subcellularLocation>
        <location evidence="1">Cell membrane</location>
        <topology evidence="1">Single-pass type I membrane protein</topology>
    </subcellularLocation>
</comment>
<name>A0A6P5ZN48_DURZI</name>
<proteinExistence type="inferred from homology"/>
<keyword evidence="13" id="KW-0325">Glycoprotein</keyword>
<dbReference type="AlphaFoldDB" id="A0A6P5ZN48"/>
<evidence type="ECO:0000256" key="16">
    <source>
        <dbReference type="PIRNR" id="PIRNR000641"/>
    </source>
</evidence>
<keyword evidence="11 17" id="KW-0472">Membrane</keyword>
<evidence type="ECO:0000256" key="6">
    <source>
        <dbReference type="ARBA" id="ARBA00022729"/>
    </source>
</evidence>
<protein>
    <recommendedName>
        <fullName evidence="16">Receptor-like serine/threonine-protein kinase</fullName>
        <ecNumber evidence="16">2.7.11.1</ecNumber>
    </recommendedName>
</protein>
<reference evidence="22" key="1">
    <citation type="submission" date="2025-08" db="UniProtKB">
        <authorList>
            <consortium name="RefSeq"/>
        </authorList>
    </citation>
    <scope>IDENTIFICATION</scope>
    <source>
        <tissue evidence="22">Fruit stalk</tissue>
    </source>
</reference>
<evidence type="ECO:0000313" key="21">
    <source>
        <dbReference type="Proteomes" id="UP000515121"/>
    </source>
</evidence>
<keyword evidence="2" id="KW-1003">Cell membrane</keyword>
<dbReference type="FunFam" id="3.30.200.20:FF:000195">
    <property type="entry name" value="G-type lectin S-receptor-like serine/threonine-protein kinase"/>
    <property type="match status" value="1"/>
</dbReference>
<dbReference type="FunFam" id="1.10.510.10:FF:000060">
    <property type="entry name" value="G-type lectin S-receptor-like serine/threonine-protein kinase"/>
    <property type="match status" value="1"/>
</dbReference>